<evidence type="ECO:0008006" key="3">
    <source>
        <dbReference type="Google" id="ProtNLM"/>
    </source>
</evidence>
<reference evidence="2" key="1">
    <citation type="submission" date="2019-08" db="EMBL/GenBank/DDBJ databases">
        <authorList>
            <person name="Kucharzyk K."/>
            <person name="Murdoch R.W."/>
            <person name="Higgins S."/>
            <person name="Loffler F."/>
        </authorList>
    </citation>
    <scope>NUCLEOTIDE SEQUENCE</scope>
</reference>
<evidence type="ECO:0000256" key="1">
    <source>
        <dbReference type="SAM" id="MobiDB-lite"/>
    </source>
</evidence>
<gene>
    <name evidence="2" type="ORF">SDC9_97422</name>
</gene>
<comment type="caution">
    <text evidence="2">The sequence shown here is derived from an EMBL/GenBank/DDBJ whole genome shotgun (WGS) entry which is preliminary data.</text>
</comment>
<name>A0A645ABY6_9ZZZZ</name>
<organism evidence="2">
    <name type="scientific">bioreactor metagenome</name>
    <dbReference type="NCBI Taxonomy" id="1076179"/>
    <lineage>
        <taxon>unclassified sequences</taxon>
        <taxon>metagenomes</taxon>
        <taxon>ecological metagenomes</taxon>
    </lineage>
</organism>
<accession>A0A645ABY6</accession>
<feature type="region of interest" description="Disordered" evidence="1">
    <location>
        <begin position="101"/>
        <end position="130"/>
    </location>
</feature>
<sequence length="130" mass="14526">MTEDGEKNTFREFLLTKNSLTEIDAEPRFQIPADLLRQAKIAEDADIQMIVVDGAILICQEPNLNVQELRKISDSLGLAAGMTEELPDDLPAAKDRLQQALSNFMDEEMSSNEYDTGRGDTGEGNHRNRD</sequence>
<feature type="compositionally biased region" description="Basic and acidic residues" evidence="1">
    <location>
        <begin position="115"/>
        <end position="130"/>
    </location>
</feature>
<proteinExistence type="predicted"/>
<protein>
    <recommendedName>
        <fullName evidence="3">SpoVT-AbrB domain-containing protein</fullName>
    </recommendedName>
</protein>
<dbReference type="AlphaFoldDB" id="A0A645ABY6"/>
<evidence type="ECO:0000313" key="2">
    <source>
        <dbReference type="EMBL" id="MPM50680.1"/>
    </source>
</evidence>
<dbReference type="EMBL" id="VSSQ01013072">
    <property type="protein sequence ID" value="MPM50680.1"/>
    <property type="molecule type" value="Genomic_DNA"/>
</dbReference>